<comment type="caution">
    <text evidence="8">The sequence shown here is derived from an EMBL/GenBank/DDBJ whole genome shotgun (WGS) entry which is preliminary data.</text>
</comment>
<evidence type="ECO:0000256" key="3">
    <source>
        <dbReference type="ARBA" id="ARBA00022692"/>
    </source>
</evidence>
<comment type="subcellular location">
    <subcellularLocation>
        <location evidence="1">Cell membrane</location>
        <topology evidence="1">Multi-pass membrane protein</topology>
    </subcellularLocation>
</comment>
<dbReference type="SUPFAM" id="SSF103473">
    <property type="entry name" value="MFS general substrate transporter"/>
    <property type="match status" value="1"/>
</dbReference>
<evidence type="ECO:0000313" key="9">
    <source>
        <dbReference type="Proteomes" id="UP000616547"/>
    </source>
</evidence>
<feature type="transmembrane region" description="Helical" evidence="6">
    <location>
        <begin position="393"/>
        <end position="412"/>
    </location>
</feature>
<feature type="transmembrane region" description="Helical" evidence="6">
    <location>
        <begin position="7"/>
        <end position="25"/>
    </location>
</feature>
<evidence type="ECO:0000256" key="2">
    <source>
        <dbReference type="ARBA" id="ARBA00022448"/>
    </source>
</evidence>
<evidence type="ECO:0000256" key="4">
    <source>
        <dbReference type="ARBA" id="ARBA00022989"/>
    </source>
</evidence>
<feature type="transmembrane region" description="Helical" evidence="6">
    <location>
        <begin position="262"/>
        <end position="281"/>
    </location>
</feature>
<keyword evidence="2" id="KW-0813">Transport</keyword>
<name>A0ABQ3W5L6_9LACO</name>
<protein>
    <submittedName>
        <fullName evidence="8">MFS transporter</fullName>
    </submittedName>
</protein>
<feature type="transmembrane region" description="Helical" evidence="6">
    <location>
        <begin position="287"/>
        <end position="311"/>
    </location>
</feature>
<feature type="domain" description="Major facilitator superfamily (MFS) profile" evidence="7">
    <location>
        <begin position="11"/>
        <end position="458"/>
    </location>
</feature>
<feature type="transmembrane region" description="Helical" evidence="6">
    <location>
        <begin position="76"/>
        <end position="100"/>
    </location>
</feature>
<evidence type="ECO:0000259" key="7">
    <source>
        <dbReference type="PROSITE" id="PS50850"/>
    </source>
</evidence>
<dbReference type="PRINTS" id="PR01036">
    <property type="entry name" value="TCRTETB"/>
</dbReference>
<keyword evidence="9" id="KW-1185">Reference proteome</keyword>
<dbReference type="PANTHER" id="PTHR42718:SF9">
    <property type="entry name" value="MAJOR FACILITATOR SUPERFAMILY MULTIDRUG TRANSPORTER MFSC"/>
    <property type="match status" value="1"/>
</dbReference>
<feature type="transmembrane region" description="Helical" evidence="6">
    <location>
        <begin position="132"/>
        <end position="153"/>
    </location>
</feature>
<reference evidence="9" key="1">
    <citation type="submission" date="2021-01" db="EMBL/GenBank/DDBJ databases">
        <title>Draft genome sequence of Nasalis larvatus strain YZ03.</title>
        <authorList>
            <person name="Suzuki-Hashido N."/>
            <person name="Tsuchida S."/>
            <person name="Hayakawa T."/>
        </authorList>
    </citation>
    <scope>NUCLEOTIDE SEQUENCE [LARGE SCALE GENOMIC DNA]</scope>
    <source>
        <strain evidence="9">YZ03</strain>
    </source>
</reference>
<sequence>METTNNKVNLAIFSAGLMTFIGILNETSMNVTYPLLVKQFHQPLATVQWITTAYLLTVTIIMGTTAYLLKQVPARWLHLGAAIAFICGCVVCACTNSFPMLLVGRIIQGIATGFSTPIMFQLIFTQVPKKKLGLMTGFAGMIISFAPALGPTYGGLVVSWASWRMIFWILLPLAVISLIGGQLYIRNQVPGNKEAFDYKALLLLALALFAIIYALSLIGSSSAAWLLLLAGAGLFALFVYVNNRGQNQLLNLAIFRKQTVCLAALTYFCLQFINIGLSVAIPTYAQYVLAASSLIAGLALLPGSFVGALISPLAGKMADRYGFKKPLMLGGWLFLLGNCLLIVLQPLLTPLLIVLCHIVIRSGFNLSFSNTISNASTLVDRKNVADVNSAFNMIQQFAGSVGVSLATALISLSQKQGQGSLAQRSYQGGRYDFILFSLLALLTLLAIWRNFRLQEKKK</sequence>
<keyword evidence="5 6" id="KW-0472">Membrane</keyword>
<dbReference type="RefSeq" id="WP_201330712.1">
    <property type="nucleotide sequence ID" value="NZ_BOCG01000114.1"/>
</dbReference>
<proteinExistence type="predicted"/>
<dbReference type="InterPro" id="IPR011701">
    <property type="entry name" value="MFS"/>
</dbReference>
<dbReference type="Pfam" id="PF07690">
    <property type="entry name" value="MFS_1"/>
    <property type="match status" value="1"/>
</dbReference>
<feature type="transmembrane region" description="Helical" evidence="6">
    <location>
        <begin position="45"/>
        <end position="69"/>
    </location>
</feature>
<feature type="transmembrane region" description="Helical" evidence="6">
    <location>
        <begin position="106"/>
        <end position="125"/>
    </location>
</feature>
<accession>A0ABQ3W5L6</accession>
<dbReference type="InterPro" id="IPR020846">
    <property type="entry name" value="MFS_dom"/>
</dbReference>
<keyword evidence="4 6" id="KW-1133">Transmembrane helix</keyword>
<dbReference type="EMBL" id="BOCI01000117">
    <property type="protein sequence ID" value="GHW00670.1"/>
    <property type="molecule type" value="Genomic_DNA"/>
</dbReference>
<evidence type="ECO:0000256" key="6">
    <source>
        <dbReference type="SAM" id="Phobius"/>
    </source>
</evidence>
<dbReference type="Proteomes" id="UP000616547">
    <property type="component" value="Unassembled WGS sequence"/>
</dbReference>
<organism evidence="8 9">
    <name type="scientific">Lactobacillus nasalidis</name>
    <dbReference type="NCBI Taxonomy" id="2797258"/>
    <lineage>
        <taxon>Bacteria</taxon>
        <taxon>Bacillati</taxon>
        <taxon>Bacillota</taxon>
        <taxon>Bacilli</taxon>
        <taxon>Lactobacillales</taxon>
        <taxon>Lactobacillaceae</taxon>
        <taxon>Lactobacillus</taxon>
    </lineage>
</organism>
<feature type="transmembrane region" description="Helical" evidence="6">
    <location>
        <begin position="332"/>
        <end position="360"/>
    </location>
</feature>
<dbReference type="PANTHER" id="PTHR42718">
    <property type="entry name" value="MAJOR FACILITATOR SUPERFAMILY MULTIDRUG TRANSPORTER MFSC"/>
    <property type="match status" value="1"/>
</dbReference>
<feature type="transmembrane region" description="Helical" evidence="6">
    <location>
        <begin position="433"/>
        <end position="451"/>
    </location>
</feature>
<evidence type="ECO:0000256" key="5">
    <source>
        <dbReference type="ARBA" id="ARBA00023136"/>
    </source>
</evidence>
<keyword evidence="3 6" id="KW-0812">Transmembrane</keyword>
<evidence type="ECO:0000313" key="8">
    <source>
        <dbReference type="EMBL" id="GHW00670.1"/>
    </source>
</evidence>
<gene>
    <name evidence="8" type="ORF">lacNasYZ03_03570</name>
</gene>
<feature type="transmembrane region" description="Helical" evidence="6">
    <location>
        <begin position="196"/>
        <end position="216"/>
    </location>
</feature>
<feature type="transmembrane region" description="Helical" evidence="6">
    <location>
        <begin position="222"/>
        <end position="241"/>
    </location>
</feature>
<dbReference type="PROSITE" id="PS50850">
    <property type="entry name" value="MFS"/>
    <property type="match status" value="1"/>
</dbReference>
<dbReference type="InterPro" id="IPR036259">
    <property type="entry name" value="MFS_trans_sf"/>
</dbReference>
<evidence type="ECO:0000256" key="1">
    <source>
        <dbReference type="ARBA" id="ARBA00004651"/>
    </source>
</evidence>
<dbReference type="Gene3D" id="1.20.1250.20">
    <property type="entry name" value="MFS general substrate transporter like domains"/>
    <property type="match status" value="2"/>
</dbReference>
<feature type="transmembrane region" description="Helical" evidence="6">
    <location>
        <begin position="165"/>
        <end position="184"/>
    </location>
</feature>